<accession>A0ABV0QLB6</accession>
<proteinExistence type="predicted"/>
<name>A0ABV0QLB6_9TELE</name>
<keyword evidence="3" id="KW-1185">Reference proteome</keyword>
<dbReference type="Proteomes" id="UP001434883">
    <property type="component" value="Unassembled WGS sequence"/>
</dbReference>
<evidence type="ECO:0000256" key="1">
    <source>
        <dbReference type="SAM" id="MobiDB-lite"/>
    </source>
</evidence>
<protein>
    <submittedName>
        <fullName evidence="2">Uncharacterized protein</fullName>
    </submittedName>
</protein>
<reference evidence="2 3" key="1">
    <citation type="submission" date="2021-06" db="EMBL/GenBank/DDBJ databases">
        <authorList>
            <person name="Palmer J.M."/>
        </authorList>
    </citation>
    <scope>NUCLEOTIDE SEQUENCE [LARGE SCALE GENOMIC DNA]</scope>
    <source>
        <strain evidence="2 3">XC_2019</strain>
        <tissue evidence="2">Muscle</tissue>
    </source>
</reference>
<feature type="compositionally biased region" description="Basic and acidic residues" evidence="1">
    <location>
        <begin position="58"/>
        <end position="68"/>
    </location>
</feature>
<feature type="region of interest" description="Disordered" evidence="1">
    <location>
        <begin position="49"/>
        <end position="100"/>
    </location>
</feature>
<comment type="caution">
    <text evidence="2">The sequence shown here is derived from an EMBL/GenBank/DDBJ whole genome shotgun (WGS) entry which is preliminary data.</text>
</comment>
<feature type="compositionally biased region" description="Pro residues" evidence="1">
    <location>
        <begin position="70"/>
        <end position="81"/>
    </location>
</feature>
<dbReference type="EMBL" id="JAHRIN010016971">
    <property type="protein sequence ID" value="MEQ2196623.1"/>
    <property type="molecule type" value="Genomic_DNA"/>
</dbReference>
<evidence type="ECO:0000313" key="2">
    <source>
        <dbReference type="EMBL" id="MEQ2196623.1"/>
    </source>
</evidence>
<gene>
    <name evidence="2" type="ORF">XENOCAPTIV_006040</name>
</gene>
<organism evidence="2 3">
    <name type="scientific">Xenoophorus captivus</name>
    <dbReference type="NCBI Taxonomy" id="1517983"/>
    <lineage>
        <taxon>Eukaryota</taxon>
        <taxon>Metazoa</taxon>
        <taxon>Chordata</taxon>
        <taxon>Craniata</taxon>
        <taxon>Vertebrata</taxon>
        <taxon>Euteleostomi</taxon>
        <taxon>Actinopterygii</taxon>
        <taxon>Neopterygii</taxon>
        <taxon>Teleostei</taxon>
        <taxon>Neoteleostei</taxon>
        <taxon>Acanthomorphata</taxon>
        <taxon>Ovalentaria</taxon>
        <taxon>Atherinomorphae</taxon>
        <taxon>Cyprinodontiformes</taxon>
        <taxon>Goodeidae</taxon>
        <taxon>Xenoophorus</taxon>
    </lineage>
</organism>
<evidence type="ECO:0000313" key="3">
    <source>
        <dbReference type="Proteomes" id="UP001434883"/>
    </source>
</evidence>
<sequence length="154" mass="17220">MGPRTAYSTFFTVGFMVSMVNTLARDIIPFSDIFSLGSPRRVVLKLDKALPGEEEEQDKGGEVSERNRGPTPPRCGPPPPCKNSATRPGLIIRRSVRLPIRTEPGQLKKKPVLRPPDNRKDLSTRISPLCLFLCPEFLAVWEETWKACLSALLF</sequence>